<feature type="compositionally biased region" description="Basic and acidic residues" evidence="1">
    <location>
        <begin position="92"/>
        <end position="106"/>
    </location>
</feature>
<accession>A0ABW8ATZ4</accession>
<dbReference type="EMBL" id="JBITLV010000007">
    <property type="protein sequence ID" value="MFI7589463.1"/>
    <property type="molecule type" value="Genomic_DNA"/>
</dbReference>
<organism evidence="2 3">
    <name type="scientific">Spongisporangium articulatum</name>
    <dbReference type="NCBI Taxonomy" id="3362603"/>
    <lineage>
        <taxon>Bacteria</taxon>
        <taxon>Bacillati</taxon>
        <taxon>Actinomycetota</taxon>
        <taxon>Actinomycetes</taxon>
        <taxon>Kineosporiales</taxon>
        <taxon>Kineosporiaceae</taxon>
        <taxon>Spongisporangium</taxon>
    </lineage>
</organism>
<dbReference type="Proteomes" id="UP001612915">
    <property type="component" value="Unassembled WGS sequence"/>
</dbReference>
<protein>
    <submittedName>
        <fullName evidence="2">Uncharacterized protein</fullName>
    </submittedName>
</protein>
<evidence type="ECO:0000313" key="3">
    <source>
        <dbReference type="Proteomes" id="UP001612915"/>
    </source>
</evidence>
<proteinExistence type="predicted"/>
<dbReference type="RefSeq" id="WP_398284051.1">
    <property type="nucleotide sequence ID" value="NZ_JBITLV010000007.1"/>
</dbReference>
<name>A0ABW8ATZ4_9ACTN</name>
<feature type="region of interest" description="Disordered" evidence="1">
    <location>
        <begin position="35"/>
        <end position="55"/>
    </location>
</feature>
<gene>
    <name evidence="2" type="ORF">ACIB24_20555</name>
</gene>
<sequence>MSEQPDPHEAYGASAGPWLDDVRRVLDLVESFAGQAGQAAGEHLDDPAGTEHSPECTWCPVCRAMRAARRSGPEVLERIAEIATGLAASLREQEAHEHDVDVREEPEPVTVPDPPTTVRIDITD</sequence>
<evidence type="ECO:0000256" key="1">
    <source>
        <dbReference type="SAM" id="MobiDB-lite"/>
    </source>
</evidence>
<comment type="caution">
    <text evidence="2">The sequence shown here is derived from an EMBL/GenBank/DDBJ whole genome shotgun (WGS) entry which is preliminary data.</text>
</comment>
<reference evidence="2 3" key="1">
    <citation type="submission" date="2024-10" db="EMBL/GenBank/DDBJ databases">
        <title>The Natural Products Discovery Center: Release of the First 8490 Sequenced Strains for Exploring Actinobacteria Biosynthetic Diversity.</title>
        <authorList>
            <person name="Kalkreuter E."/>
            <person name="Kautsar S.A."/>
            <person name="Yang D."/>
            <person name="Bader C.D."/>
            <person name="Teijaro C.N."/>
            <person name="Fluegel L."/>
            <person name="Davis C.M."/>
            <person name="Simpson J.R."/>
            <person name="Lauterbach L."/>
            <person name="Steele A.D."/>
            <person name="Gui C."/>
            <person name="Meng S."/>
            <person name="Li G."/>
            <person name="Viehrig K."/>
            <person name="Ye F."/>
            <person name="Su P."/>
            <person name="Kiefer A.F."/>
            <person name="Nichols A."/>
            <person name="Cepeda A.J."/>
            <person name="Yan W."/>
            <person name="Fan B."/>
            <person name="Jiang Y."/>
            <person name="Adhikari A."/>
            <person name="Zheng C.-J."/>
            <person name="Schuster L."/>
            <person name="Cowan T.M."/>
            <person name="Smanski M.J."/>
            <person name="Chevrette M.G."/>
            <person name="De Carvalho L.P.S."/>
            <person name="Shen B."/>
        </authorList>
    </citation>
    <scope>NUCLEOTIDE SEQUENCE [LARGE SCALE GENOMIC DNA]</scope>
    <source>
        <strain evidence="2 3">NPDC049639</strain>
    </source>
</reference>
<keyword evidence="3" id="KW-1185">Reference proteome</keyword>
<feature type="region of interest" description="Disordered" evidence="1">
    <location>
        <begin position="92"/>
        <end position="124"/>
    </location>
</feature>
<evidence type="ECO:0000313" key="2">
    <source>
        <dbReference type="EMBL" id="MFI7589463.1"/>
    </source>
</evidence>